<protein>
    <submittedName>
        <fullName evidence="1">Uncharacterized protein</fullName>
    </submittedName>
</protein>
<comment type="caution">
    <text evidence="1">The sequence shown here is derived from an EMBL/GenBank/DDBJ whole genome shotgun (WGS) entry which is preliminary data.</text>
</comment>
<dbReference type="EMBL" id="SPQC01000009">
    <property type="protein sequence ID" value="TFU23234.1"/>
    <property type="molecule type" value="Genomic_DNA"/>
</dbReference>
<accession>A0A4Y9F4U6</accession>
<gene>
    <name evidence="1" type="ORF">E4U03_03670</name>
</gene>
<evidence type="ECO:0000313" key="2">
    <source>
        <dbReference type="Proteomes" id="UP000297951"/>
    </source>
</evidence>
<sequence length="100" mass="11694">MNTNFTYEEAFRLGTFMRCDWIAVALGYKLRIWELLDYETWEEYLAGEHWELNYQPGRFQSPDVAFWASYGMSVEAISRITTLEPEAIRAELAALQSQAD</sequence>
<dbReference type="Proteomes" id="UP000297951">
    <property type="component" value="Unassembled WGS sequence"/>
</dbReference>
<dbReference type="OrthoDB" id="3358527at2"/>
<dbReference type="RefSeq" id="WP_135011638.1">
    <property type="nucleotide sequence ID" value="NZ_JADGLK010000009.1"/>
</dbReference>
<name>A0A4Y9F4U6_9MICC</name>
<evidence type="ECO:0000313" key="1">
    <source>
        <dbReference type="EMBL" id="TFU23234.1"/>
    </source>
</evidence>
<dbReference type="AlphaFoldDB" id="A0A4Y9F4U6"/>
<reference evidence="1 2" key="1">
    <citation type="submission" date="2019-03" db="EMBL/GenBank/DDBJ databases">
        <title>Diversity of the mouse oral microbiome.</title>
        <authorList>
            <person name="Joseph S."/>
            <person name="Aduse-Opoku J."/>
            <person name="Curtis M."/>
            <person name="Wade W."/>
            <person name="Hashim A."/>
        </authorList>
    </citation>
    <scope>NUCLEOTIDE SEQUENCE [LARGE SCALE GENOMIC DNA]</scope>
    <source>
        <strain evidence="2">irhom_31</strain>
    </source>
</reference>
<organism evidence="1 2">
    <name type="scientific">Rothia nasimurium</name>
    <dbReference type="NCBI Taxonomy" id="85336"/>
    <lineage>
        <taxon>Bacteria</taxon>
        <taxon>Bacillati</taxon>
        <taxon>Actinomycetota</taxon>
        <taxon>Actinomycetes</taxon>
        <taxon>Micrococcales</taxon>
        <taxon>Micrococcaceae</taxon>
        <taxon>Rothia</taxon>
    </lineage>
</organism>
<proteinExistence type="predicted"/>